<feature type="region of interest" description="Disordered" evidence="1">
    <location>
        <begin position="200"/>
        <end position="226"/>
    </location>
</feature>
<evidence type="ECO:0000313" key="3">
    <source>
        <dbReference type="Proteomes" id="UP000242450"/>
    </source>
</evidence>
<accession>A0A212CQ11</accession>
<dbReference type="EMBL" id="MKHE01000014">
    <property type="protein sequence ID" value="OWK08127.1"/>
    <property type="molecule type" value="Genomic_DNA"/>
</dbReference>
<evidence type="ECO:0000256" key="1">
    <source>
        <dbReference type="SAM" id="MobiDB-lite"/>
    </source>
</evidence>
<dbReference type="Proteomes" id="UP000242450">
    <property type="component" value="Chromosome 14"/>
</dbReference>
<evidence type="ECO:0000313" key="2">
    <source>
        <dbReference type="EMBL" id="OWK08127.1"/>
    </source>
</evidence>
<feature type="region of interest" description="Disordered" evidence="1">
    <location>
        <begin position="151"/>
        <end position="171"/>
    </location>
</feature>
<comment type="caution">
    <text evidence="2">The sequence shown here is derived from an EMBL/GenBank/DDBJ whole genome shotgun (WGS) entry which is preliminary data.</text>
</comment>
<feature type="compositionally biased region" description="Basic residues" evidence="1">
    <location>
        <begin position="151"/>
        <end position="165"/>
    </location>
</feature>
<keyword evidence="3" id="KW-1185">Reference proteome</keyword>
<name>A0A212CQ11_CEREH</name>
<proteinExistence type="predicted"/>
<protein>
    <submittedName>
        <fullName evidence="2">Uncharacterized protein</fullName>
    </submittedName>
</protein>
<sequence length="226" mass="25110">MVALIKAGKTDKASALVSTPVPAPGAEILLTLAGEKPLGGEPPHHPYKTQGLCPWAWTCCSWAWCSPPSTSTDPSFSFTWPETTSSTAGPLGGLPVRTRMELEEDGRSNWRRGTARASTCPCPGVTSLFNTTNLLPPCNFWEFLGRKCRGAPTSRRHTSPRRRWWSRSTSATRGPGLLRLPPVCSKDTYWRWRGVTRKRKYKRGANNGNAPPPPPRHFESSWVRRQ</sequence>
<gene>
    <name evidence="2" type="ORF">Celaphus_00010765</name>
</gene>
<organism evidence="2 3">
    <name type="scientific">Cervus elaphus hippelaphus</name>
    <name type="common">European red deer</name>
    <dbReference type="NCBI Taxonomy" id="46360"/>
    <lineage>
        <taxon>Eukaryota</taxon>
        <taxon>Metazoa</taxon>
        <taxon>Chordata</taxon>
        <taxon>Craniata</taxon>
        <taxon>Vertebrata</taxon>
        <taxon>Euteleostomi</taxon>
        <taxon>Mammalia</taxon>
        <taxon>Eutheria</taxon>
        <taxon>Laurasiatheria</taxon>
        <taxon>Artiodactyla</taxon>
        <taxon>Ruminantia</taxon>
        <taxon>Pecora</taxon>
        <taxon>Cervidae</taxon>
        <taxon>Cervinae</taxon>
        <taxon>Cervus</taxon>
    </lineage>
</organism>
<reference evidence="2 3" key="1">
    <citation type="journal article" date="2018" name="Mol. Genet. Genomics">
        <title>The red deer Cervus elaphus genome CerEla1.0: sequencing, annotating, genes, and chromosomes.</title>
        <authorList>
            <person name="Bana N.A."/>
            <person name="Nyiri A."/>
            <person name="Nagy J."/>
            <person name="Frank K."/>
            <person name="Nagy T."/>
            <person name="Steger V."/>
            <person name="Schiller M."/>
            <person name="Lakatos P."/>
            <person name="Sugar L."/>
            <person name="Horn P."/>
            <person name="Barta E."/>
            <person name="Orosz L."/>
        </authorList>
    </citation>
    <scope>NUCLEOTIDE SEQUENCE [LARGE SCALE GENOMIC DNA]</scope>
    <source>
        <strain evidence="2">Hungarian</strain>
    </source>
</reference>
<dbReference type="AlphaFoldDB" id="A0A212CQ11"/>